<evidence type="ECO:0000256" key="1">
    <source>
        <dbReference type="ARBA" id="ARBA00022630"/>
    </source>
</evidence>
<reference evidence="4 5" key="1">
    <citation type="journal article" date="2024" name="G3 (Bethesda)">
        <title>Genome assembly of Hibiscus sabdariffa L. provides insights into metabolisms of medicinal natural products.</title>
        <authorList>
            <person name="Kim T."/>
        </authorList>
    </citation>
    <scope>NUCLEOTIDE SEQUENCE [LARGE SCALE GENOMIC DNA]</scope>
    <source>
        <strain evidence="4">TK-2024</strain>
        <tissue evidence="4">Old leaves</tissue>
    </source>
</reference>
<accession>A0ABR2SNG4</accession>
<protein>
    <recommendedName>
        <fullName evidence="3">FAD-dependent oxidoreductase 2 FAD-binding domain-containing protein</fullName>
    </recommendedName>
</protein>
<proteinExistence type="predicted"/>
<evidence type="ECO:0000313" key="4">
    <source>
        <dbReference type="EMBL" id="KAK9026467.1"/>
    </source>
</evidence>
<dbReference type="InterPro" id="IPR036188">
    <property type="entry name" value="FAD/NAD-bd_sf"/>
</dbReference>
<dbReference type="PANTHER" id="PTHR11632:SF51">
    <property type="entry name" value="SUCCINATE DEHYDROGENASE [UBIQUINONE] FLAVOPROTEIN SUBUNIT, MITOCHONDRIAL"/>
    <property type="match status" value="1"/>
</dbReference>
<name>A0ABR2SNG4_9ROSI</name>
<keyword evidence="5" id="KW-1185">Reference proteome</keyword>
<keyword evidence="1" id="KW-0285">Flavoprotein</keyword>
<gene>
    <name evidence="4" type="ORF">V6N11_039305</name>
</gene>
<evidence type="ECO:0000313" key="5">
    <source>
        <dbReference type="Proteomes" id="UP001396334"/>
    </source>
</evidence>
<dbReference type="SUPFAM" id="SSF51905">
    <property type="entry name" value="FAD/NAD(P)-binding domain"/>
    <property type="match status" value="1"/>
</dbReference>
<evidence type="ECO:0000256" key="2">
    <source>
        <dbReference type="ARBA" id="ARBA00023002"/>
    </source>
</evidence>
<dbReference type="InterPro" id="IPR003953">
    <property type="entry name" value="FAD-dep_OxRdtase_2_FAD-bd"/>
</dbReference>
<dbReference type="Gene3D" id="3.50.50.60">
    <property type="entry name" value="FAD/NAD(P)-binding domain"/>
    <property type="match status" value="1"/>
</dbReference>
<dbReference type="EMBL" id="JBBPBN010000013">
    <property type="protein sequence ID" value="KAK9026467.1"/>
    <property type="molecule type" value="Genomic_DNA"/>
</dbReference>
<dbReference type="PANTHER" id="PTHR11632">
    <property type="entry name" value="SUCCINATE DEHYDROGENASE 2 FLAVOPROTEIN SUBUNIT"/>
    <property type="match status" value="1"/>
</dbReference>
<evidence type="ECO:0000259" key="3">
    <source>
        <dbReference type="Pfam" id="PF00890"/>
    </source>
</evidence>
<sequence length="380" mass="43408">MLRVRTHTSLDLLMGKCMNQITWSLQALIGSKAANSRIVVVTGGDDFHKPSYTIVDHTYNVVVVSVDGAGLKSTIDLLEHEFNITCTTKLFLTCLHTVATHGGINVASRNMTENDFQRNMYDTVKGREWLGDQDKGQYRCMEAPKVVIELKNYVMQFFRTKDGKIYQQAFGGQVYRYAFVADQTRHALVHTLLGQGRRYNAQFFVEYFVSDMLMNSDGSCHGVIALNMKDGTLHRFQVANTILVTGEYGACFKDVSRSMTMKIGNGRGVRPLKDHIYLQVNHFTLEVLNERLIAAIDYKKETFEMLKETSFRFQLLKETFDISANSKQYSHQKALTEVLLKASSGITNAKVERREEHQGFLDTYCLYWSRMVMILDLFVN</sequence>
<feature type="domain" description="FAD-dependent oxidoreductase 2 FAD-binding" evidence="3">
    <location>
        <begin position="68"/>
        <end position="253"/>
    </location>
</feature>
<dbReference type="Pfam" id="PF00890">
    <property type="entry name" value="FAD_binding_2"/>
    <property type="match status" value="1"/>
</dbReference>
<comment type="caution">
    <text evidence="4">The sequence shown here is derived from an EMBL/GenBank/DDBJ whole genome shotgun (WGS) entry which is preliminary data.</text>
</comment>
<dbReference type="InterPro" id="IPR030664">
    <property type="entry name" value="SdhA/FrdA/AprA"/>
</dbReference>
<dbReference type="Proteomes" id="UP001396334">
    <property type="component" value="Unassembled WGS sequence"/>
</dbReference>
<keyword evidence="2" id="KW-0560">Oxidoreductase</keyword>
<organism evidence="4 5">
    <name type="scientific">Hibiscus sabdariffa</name>
    <name type="common">roselle</name>
    <dbReference type="NCBI Taxonomy" id="183260"/>
    <lineage>
        <taxon>Eukaryota</taxon>
        <taxon>Viridiplantae</taxon>
        <taxon>Streptophyta</taxon>
        <taxon>Embryophyta</taxon>
        <taxon>Tracheophyta</taxon>
        <taxon>Spermatophyta</taxon>
        <taxon>Magnoliopsida</taxon>
        <taxon>eudicotyledons</taxon>
        <taxon>Gunneridae</taxon>
        <taxon>Pentapetalae</taxon>
        <taxon>rosids</taxon>
        <taxon>malvids</taxon>
        <taxon>Malvales</taxon>
        <taxon>Malvaceae</taxon>
        <taxon>Malvoideae</taxon>
        <taxon>Hibiscus</taxon>
    </lineage>
</organism>